<keyword evidence="7" id="KW-1185">Reference proteome</keyword>
<comment type="caution">
    <text evidence="6">The sequence shown here is derived from an EMBL/GenBank/DDBJ whole genome shotgun (WGS) entry which is preliminary data.</text>
</comment>
<dbReference type="PROSITE" id="PS00092">
    <property type="entry name" value="N6_MTASE"/>
    <property type="match status" value="1"/>
</dbReference>
<evidence type="ECO:0000313" key="7">
    <source>
        <dbReference type="Proteomes" id="UP001165063"/>
    </source>
</evidence>
<evidence type="ECO:0000313" key="6">
    <source>
        <dbReference type="EMBL" id="GMG49617.1"/>
    </source>
</evidence>
<dbReference type="EMBL" id="BSXU01005004">
    <property type="protein sequence ID" value="GMG49617.1"/>
    <property type="molecule type" value="Genomic_DNA"/>
</dbReference>
<dbReference type="Pfam" id="PF05175">
    <property type="entry name" value="MTS"/>
    <property type="match status" value="1"/>
</dbReference>
<reference evidence="6" key="1">
    <citation type="submission" date="2023-04" db="EMBL/GenBank/DDBJ databases">
        <title>Ambrosiozyma monospora NBRC 1965.</title>
        <authorList>
            <person name="Ichikawa N."/>
            <person name="Sato H."/>
            <person name="Tonouchi N."/>
        </authorList>
    </citation>
    <scope>NUCLEOTIDE SEQUENCE</scope>
    <source>
        <strain evidence="6">NBRC 1965</strain>
    </source>
</reference>
<proteinExistence type="inferred from homology"/>
<dbReference type="InterPro" id="IPR052190">
    <property type="entry name" value="Euk-Arch_PrmC-MTase"/>
</dbReference>
<keyword evidence="4" id="KW-0949">S-adenosyl-L-methionine</keyword>
<name>A0A9W6Z2M1_AMBMO</name>
<dbReference type="PANTHER" id="PTHR45875:SF1">
    <property type="entry name" value="METHYLTRANSFERASE N6AMT1"/>
    <property type="match status" value="1"/>
</dbReference>
<keyword evidence="3" id="KW-0808">Transferase</keyword>
<evidence type="ECO:0000256" key="1">
    <source>
        <dbReference type="ARBA" id="ARBA00006149"/>
    </source>
</evidence>
<dbReference type="InterPro" id="IPR007848">
    <property type="entry name" value="Small_mtfrase_dom"/>
</dbReference>
<dbReference type="GO" id="GO:0032259">
    <property type="term" value="P:methylation"/>
    <property type="evidence" value="ECO:0007669"/>
    <property type="project" value="UniProtKB-KW"/>
</dbReference>
<dbReference type="Gene3D" id="3.40.50.150">
    <property type="entry name" value="Vaccinia Virus protein VP39"/>
    <property type="match status" value="1"/>
</dbReference>
<dbReference type="NCBIfam" id="TIGR00537">
    <property type="entry name" value="hemK_rel_arch"/>
    <property type="match status" value="1"/>
</dbReference>
<sequence>MLSTPEVVNKNYDLIYEPAEDTFLLLDLFEELQPYFVTKKFNHKTPLVVEIGTGSGIVSTFINKYILPKSVIISTDLNPHSCVSLISTNKHNNPQSSNLDAIRTDLVSGFHNNSIDILVFNPPYVPAEYIPSVEDAEKNEYNWVDIALNGGPEGMDITNKLLDRLDQCMSVDGEAYILFCARNKPDVVVEQFKRKNNSNFSVERVIHRKAGWEELSVYKFQKLR</sequence>
<dbReference type="AlphaFoldDB" id="A0A9W6Z2M1"/>
<evidence type="ECO:0000256" key="3">
    <source>
        <dbReference type="ARBA" id="ARBA00022679"/>
    </source>
</evidence>
<dbReference type="GO" id="GO:0003676">
    <property type="term" value="F:nucleic acid binding"/>
    <property type="evidence" value="ECO:0007669"/>
    <property type="project" value="InterPro"/>
</dbReference>
<dbReference type="SUPFAM" id="SSF53335">
    <property type="entry name" value="S-adenosyl-L-methionine-dependent methyltransferases"/>
    <property type="match status" value="1"/>
</dbReference>
<evidence type="ECO:0000256" key="4">
    <source>
        <dbReference type="ARBA" id="ARBA00022691"/>
    </source>
</evidence>
<dbReference type="InterPro" id="IPR002052">
    <property type="entry name" value="DNA_methylase_N6_adenine_CS"/>
</dbReference>
<evidence type="ECO:0000259" key="5">
    <source>
        <dbReference type="Pfam" id="PF05175"/>
    </source>
</evidence>
<gene>
    <name evidence="6" type="ORF">Amon01_000712700</name>
</gene>
<dbReference type="GO" id="GO:0008276">
    <property type="term" value="F:protein methyltransferase activity"/>
    <property type="evidence" value="ECO:0007669"/>
    <property type="project" value="TreeGrafter"/>
</dbReference>
<feature type="domain" description="Methyltransferase small" evidence="5">
    <location>
        <begin position="45"/>
        <end position="125"/>
    </location>
</feature>
<accession>A0A9W6Z2M1</accession>
<dbReference type="PANTHER" id="PTHR45875">
    <property type="entry name" value="METHYLTRANSFERASE N6AMT1"/>
    <property type="match status" value="1"/>
</dbReference>
<comment type="similarity">
    <text evidence="1">Belongs to the eukaryotic/archaeal PrmC-related family.</text>
</comment>
<dbReference type="OrthoDB" id="406152at2759"/>
<keyword evidence="2" id="KW-0489">Methyltransferase</keyword>
<dbReference type="GO" id="GO:0008757">
    <property type="term" value="F:S-adenosylmethionine-dependent methyltransferase activity"/>
    <property type="evidence" value="ECO:0007669"/>
    <property type="project" value="TreeGrafter"/>
</dbReference>
<protein>
    <submittedName>
        <fullName evidence="6">Unnamed protein product</fullName>
    </submittedName>
</protein>
<dbReference type="InterPro" id="IPR029063">
    <property type="entry name" value="SAM-dependent_MTases_sf"/>
</dbReference>
<dbReference type="InterPro" id="IPR004557">
    <property type="entry name" value="PrmC-related"/>
</dbReference>
<organism evidence="6 7">
    <name type="scientific">Ambrosiozyma monospora</name>
    <name type="common">Yeast</name>
    <name type="synonym">Endomycopsis monosporus</name>
    <dbReference type="NCBI Taxonomy" id="43982"/>
    <lineage>
        <taxon>Eukaryota</taxon>
        <taxon>Fungi</taxon>
        <taxon>Dikarya</taxon>
        <taxon>Ascomycota</taxon>
        <taxon>Saccharomycotina</taxon>
        <taxon>Pichiomycetes</taxon>
        <taxon>Pichiales</taxon>
        <taxon>Pichiaceae</taxon>
        <taxon>Ambrosiozyma</taxon>
    </lineage>
</organism>
<evidence type="ECO:0000256" key="2">
    <source>
        <dbReference type="ARBA" id="ARBA00022603"/>
    </source>
</evidence>
<dbReference type="GO" id="GO:0035657">
    <property type="term" value="C:eRF1 methyltransferase complex"/>
    <property type="evidence" value="ECO:0007669"/>
    <property type="project" value="TreeGrafter"/>
</dbReference>
<dbReference type="Proteomes" id="UP001165063">
    <property type="component" value="Unassembled WGS sequence"/>
</dbReference>